<dbReference type="AlphaFoldDB" id="A0A3S4B5H9"/>
<dbReference type="InterPro" id="IPR055334">
    <property type="entry name" value="PEX8-like"/>
</dbReference>
<protein>
    <submittedName>
        <fullName evidence="2">9fe4fce5-ca9a-4c18-a7ff-b2ab19da4335</fullName>
    </submittedName>
</protein>
<evidence type="ECO:0000256" key="1">
    <source>
        <dbReference type="SAM" id="MobiDB-lite"/>
    </source>
</evidence>
<gene>
    <name evidence="2" type="ORF">TT172_LOCUS4724</name>
</gene>
<organism evidence="2 3">
    <name type="scientific">Thermothielavioides terrestris</name>
    <dbReference type="NCBI Taxonomy" id="2587410"/>
    <lineage>
        <taxon>Eukaryota</taxon>
        <taxon>Fungi</taxon>
        <taxon>Dikarya</taxon>
        <taxon>Ascomycota</taxon>
        <taxon>Pezizomycotina</taxon>
        <taxon>Sordariomycetes</taxon>
        <taxon>Sordariomycetidae</taxon>
        <taxon>Sordariales</taxon>
        <taxon>Chaetomiaceae</taxon>
        <taxon>Thermothielavioides</taxon>
    </lineage>
</organism>
<evidence type="ECO:0000313" key="2">
    <source>
        <dbReference type="EMBL" id="SPQ22305.1"/>
    </source>
</evidence>
<dbReference type="EMBL" id="OUUZ01000009">
    <property type="protein sequence ID" value="SPQ22305.1"/>
    <property type="molecule type" value="Genomic_DNA"/>
</dbReference>
<dbReference type="Pfam" id="PF26001">
    <property type="entry name" value="Pex8"/>
    <property type="match status" value="1"/>
</dbReference>
<reference evidence="2 3" key="1">
    <citation type="submission" date="2018-04" db="EMBL/GenBank/DDBJ databases">
        <authorList>
            <person name="Huttner S."/>
            <person name="Dainat J."/>
        </authorList>
    </citation>
    <scope>NUCLEOTIDE SEQUENCE [LARGE SCALE GENOMIC DNA]</scope>
</reference>
<sequence>MSVDRLLTTVLQLYQDVHDDARTEQILGSTTALLTRLSNPLNISLLTSQLLIAPAIWARRDPMRTCYRIVSIYNTAAIHVRRNEIEYDAAKKKGEQRAAAGLRSDAWTAAVLKGADDQSGRWQHLLVFSGVLMGMESGNRRSLSRTMRATVERAVVTAANLALRIRPPEPQAPPGPVALALTYAFPLLSESSLAGLDCDALVPVATRAMLGGDGLQDGLLLATIDYDVRQAEQKFMWAENAPSYLHLQQLEQKPLVASLGPLSRLLAHAVQHARDSHVVLQLQDDLVAFTAKLLRLWQANKLSELELSEEGFFLTPETLERTWPALWQFLKKTMYAVVAVLHAVVARSLLDRHLRQHAVAPLVATKTLLALRNLYFISSRDGSDAFQVYTFTYLTSIDTLARYGPACAAFLREIAPSPSLFPPSQSPIPPHPLHRTLDLFYLNIAEHLPLSLPPAECDALIIQPAITYLHPPANHNTPHPNPTPDPAARLPPRMRALFEAAHSAVLAVFACPANAPLAAALAPFYAETLLAAFPAHISPRQFRLAFRTVMQILSPPFPVSASHPLLAETMLEMVRYRAVASGAAGTAVLPPVEPASSSSGGGGGGSQDANTNADGPVSEQSTLVLTLVDALPFLDGGILEEWLALTAATVHEIRDAGLREVVQRRFWDVLGSGEMDVERAALALAWWGTKGGREAVLFGARGHVPPPPPPPPRDQDRDVYVMSGAIVEDAAPASKL</sequence>
<feature type="region of interest" description="Disordered" evidence="1">
    <location>
        <begin position="590"/>
        <end position="616"/>
    </location>
</feature>
<proteinExistence type="predicted"/>
<dbReference type="PANTHER" id="PTHR39214">
    <property type="entry name" value="MICROBODY (PEROXISOME) BIOGENESIS PROTEIN PEROXIN 8 (EUROFUNG)"/>
    <property type="match status" value="1"/>
</dbReference>
<name>A0A3S4B5H9_9PEZI</name>
<dbReference type="Proteomes" id="UP000289323">
    <property type="component" value="Unassembled WGS sequence"/>
</dbReference>
<dbReference type="PANTHER" id="PTHR39214:SF1">
    <property type="entry name" value="MICROBODY (PEROXISOME) BIOGENESIS PROTEIN PEROXIN 8 (EUROFUNG)"/>
    <property type="match status" value="1"/>
</dbReference>
<accession>A0A3S4B5H9</accession>
<evidence type="ECO:0000313" key="3">
    <source>
        <dbReference type="Proteomes" id="UP000289323"/>
    </source>
</evidence>
<feature type="compositionally biased region" description="Polar residues" evidence="1">
    <location>
        <begin position="607"/>
        <end position="616"/>
    </location>
</feature>